<protein>
    <recommendedName>
        <fullName evidence="9">Anamorsin homolog</fullName>
    </recommendedName>
    <alternativeName>
        <fullName evidence="9">Fe-S cluster assembly protein DRE2 homolog</fullName>
    </alternativeName>
</protein>
<evidence type="ECO:0000256" key="9">
    <source>
        <dbReference type="HAMAP-Rule" id="MF_03115"/>
    </source>
</evidence>
<dbReference type="AlphaFoldDB" id="A0A2R5GBJ7"/>
<feature type="region of interest" description="Fe-S binding site B" evidence="9">
    <location>
        <begin position="217"/>
        <end position="231"/>
    </location>
</feature>
<comment type="domain">
    <text evidence="9">The N-terminal domain has structural similarity with S-adenosyl-L-methionine-dependent methyltransferases, but does not bind S-adenosyl-L-methionine. It is required for correct assembly of the 2 Fe-S clusters.</text>
</comment>
<keyword evidence="4 9" id="KW-0963">Cytoplasm</keyword>
<comment type="similarity">
    <text evidence="2 9">Belongs to the anamorsin family.</text>
</comment>
<feature type="binding site" evidence="9">
    <location>
        <position position="220"/>
    </location>
    <ligand>
        <name>[4Fe-4S] cluster</name>
        <dbReference type="ChEBI" id="CHEBI:49883"/>
    </ligand>
</feature>
<gene>
    <name evidence="12" type="ORF">FCC1311_045832</name>
</gene>
<evidence type="ECO:0000256" key="8">
    <source>
        <dbReference type="ARBA" id="ARBA00023128"/>
    </source>
</evidence>
<keyword evidence="5 9" id="KW-0479">Metal-binding</keyword>
<proteinExistence type="inferred from homology"/>
<dbReference type="Proteomes" id="UP000241890">
    <property type="component" value="Unassembled WGS sequence"/>
</dbReference>
<comment type="cofactor">
    <cofactor evidence="9">
        <name>[2Fe-2S] cluster</name>
        <dbReference type="ChEBI" id="CHEBI:190135"/>
    </cofactor>
</comment>
<evidence type="ECO:0000256" key="2">
    <source>
        <dbReference type="ARBA" id="ARBA00008169"/>
    </source>
</evidence>
<dbReference type="GO" id="GO:0009055">
    <property type="term" value="F:electron transfer activity"/>
    <property type="evidence" value="ECO:0007669"/>
    <property type="project" value="UniProtKB-UniRule"/>
</dbReference>
<feature type="domain" description="Anamorsin C-terminal" evidence="11">
    <location>
        <begin position="211"/>
        <end position="244"/>
    </location>
</feature>
<evidence type="ECO:0000256" key="7">
    <source>
        <dbReference type="ARBA" id="ARBA00023014"/>
    </source>
</evidence>
<feature type="binding site" evidence="9">
    <location>
        <position position="231"/>
    </location>
    <ligand>
        <name>[4Fe-4S] cluster</name>
        <dbReference type="ChEBI" id="CHEBI:49883"/>
    </ligand>
</feature>
<keyword evidence="9" id="KW-0001">2Fe-2S</keyword>
<dbReference type="InterPro" id="IPR046408">
    <property type="entry name" value="CIAPIN1"/>
</dbReference>
<comment type="domain">
    <text evidence="9">The twin Cx2C motifs are involved in the recognition by the mitochondrial MIA40-ERV1 disulfide relay system. The formation of 2 disulfide bonds in the Cx2C motifs through dithiol/disulfide exchange reactions effectively traps the protein in the mitochondrial intermembrane space.</text>
</comment>
<evidence type="ECO:0000256" key="6">
    <source>
        <dbReference type="ARBA" id="ARBA00023004"/>
    </source>
</evidence>
<feature type="short sequence motif" description="Cx2C motif 1" evidence="9">
    <location>
        <begin position="217"/>
        <end position="220"/>
    </location>
</feature>
<evidence type="ECO:0000256" key="3">
    <source>
        <dbReference type="ARBA" id="ARBA00022485"/>
    </source>
</evidence>
<feature type="binding site" evidence="9">
    <location>
        <position position="194"/>
    </location>
    <ligand>
        <name>[2Fe-2S] cluster</name>
        <dbReference type="ChEBI" id="CHEBI:190135"/>
    </ligand>
</feature>
<keyword evidence="6 9" id="KW-0408">Iron</keyword>
<dbReference type="Pfam" id="PF05093">
    <property type="entry name" value="CIAPIN1"/>
    <property type="match status" value="2"/>
</dbReference>
<name>A0A2R5GBJ7_9STRA</name>
<feature type="region of interest" description="Disordered" evidence="10">
    <location>
        <begin position="118"/>
        <end position="138"/>
    </location>
</feature>
<dbReference type="GO" id="GO:0051537">
    <property type="term" value="F:2 iron, 2 sulfur cluster binding"/>
    <property type="evidence" value="ECO:0007669"/>
    <property type="project" value="UniProtKB-UniRule"/>
</dbReference>
<organism evidence="12 13">
    <name type="scientific">Hondaea fermentalgiana</name>
    <dbReference type="NCBI Taxonomy" id="2315210"/>
    <lineage>
        <taxon>Eukaryota</taxon>
        <taxon>Sar</taxon>
        <taxon>Stramenopiles</taxon>
        <taxon>Bigyra</taxon>
        <taxon>Labyrinthulomycetes</taxon>
        <taxon>Thraustochytrida</taxon>
        <taxon>Thraustochytriidae</taxon>
        <taxon>Hondaea</taxon>
    </lineage>
</organism>
<feature type="binding site" evidence="9">
    <location>
        <position position="192"/>
    </location>
    <ligand>
        <name>[2Fe-2S] cluster</name>
        <dbReference type="ChEBI" id="CHEBI:190135"/>
    </ligand>
</feature>
<comment type="function">
    <text evidence="9">Component of the cytosolic iron-sulfur (Fe-S) protein assembly (CIA) machinery. Required for the maturation of extramitochondrial Fe-S proteins. Part of an electron transfer chain functioning in an early step of cytosolic Fe-S biogenesis, facilitating the de novo assembly of a [4Fe-4S] cluster on the cytosolic Fe-S scaffold complex. Electrons are transferred from NADPH via a FAD- and FMN-containing diflavin oxidoreductase. Together with the diflavin oxidoreductase, also required for the assembly of the diferric tyrosyl radical cofactor of ribonucleotide reductase (RNR), probably by providing electrons for reduction during radical cofactor maturation in the catalytic small subunit.</text>
</comment>
<keyword evidence="7 9" id="KW-0411">Iron-sulfur</keyword>
<dbReference type="HAMAP" id="MF_03115">
    <property type="entry name" value="Anamorsin"/>
    <property type="match status" value="1"/>
</dbReference>
<feature type="domain" description="Anamorsin C-terminal" evidence="11">
    <location>
        <begin position="173"/>
        <end position="206"/>
    </location>
</feature>
<evidence type="ECO:0000256" key="5">
    <source>
        <dbReference type="ARBA" id="ARBA00022723"/>
    </source>
</evidence>
<dbReference type="OrthoDB" id="311633at2759"/>
<dbReference type="PANTHER" id="PTHR13273:SF14">
    <property type="entry name" value="ANAMORSIN"/>
    <property type="match status" value="1"/>
</dbReference>
<dbReference type="GO" id="GO:0051539">
    <property type="term" value="F:4 iron, 4 sulfur cluster binding"/>
    <property type="evidence" value="ECO:0007669"/>
    <property type="project" value="UniProtKB-KW"/>
</dbReference>
<comment type="caution">
    <text evidence="9">Lacks conserved residue(s) required for the propagation of feature annotation.</text>
</comment>
<keyword evidence="8 9" id="KW-0496">Mitochondrion</keyword>
<evidence type="ECO:0000256" key="10">
    <source>
        <dbReference type="SAM" id="MobiDB-lite"/>
    </source>
</evidence>
<evidence type="ECO:0000256" key="1">
    <source>
        <dbReference type="ARBA" id="ARBA00001966"/>
    </source>
</evidence>
<feature type="binding site" evidence="9">
    <location>
        <position position="228"/>
    </location>
    <ligand>
        <name>[4Fe-4S] cluster</name>
        <dbReference type="ChEBI" id="CHEBI:49883"/>
    </ligand>
</feature>
<dbReference type="GO" id="GO:0016226">
    <property type="term" value="P:iron-sulfur cluster assembly"/>
    <property type="evidence" value="ECO:0007669"/>
    <property type="project" value="UniProtKB-UniRule"/>
</dbReference>
<comment type="caution">
    <text evidence="12">The sequence shown here is derived from an EMBL/GenBank/DDBJ whole genome shotgun (WGS) entry which is preliminary data.</text>
</comment>
<comment type="subunit">
    <text evidence="9">Monomer.</text>
</comment>
<comment type="subcellular location">
    <subcellularLocation>
        <location evidence="9">Cytoplasm</location>
    </subcellularLocation>
    <subcellularLocation>
        <location evidence="9">Mitochondrion intermembrane space</location>
    </subcellularLocation>
</comment>
<evidence type="ECO:0000256" key="4">
    <source>
        <dbReference type="ARBA" id="ARBA00022490"/>
    </source>
</evidence>
<accession>A0A2R5GBJ7</accession>
<dbReference type="GO" id="GO:0046872">
    <property type="term" value="F:metal ion binding"/>
    <property type="evidence" value="ECO:0007669"/>
    <property type="project" value="UniProtKB-KW"/>
</dbReference>
<evidence type="ECO:0000259" key="11">
    <source>
        <dbReference type="Pfam" id="PF05093"/>
    </source>
</evidence>
<feature type="binding site" evidence="9">
    <location>
        <position position="217"/>
    </location>
    <ligand>
        <name>[4Fe-4S] cluster</name>
        <dbReference type="ChEBI" id="CHEBI:49883"/>
    </ligand>
</feature>
<feature type="binding site" evidence="9">
    <location>
        <position position="177"/>
    </location>
    <ligand>
        <name>[2Fe-2S] cluster</name>
        <dbReference type="ChEBI" id="CHEBI:190135"/>
    </ligand>
</feature>
<dbReference type="InParanoid" id="A0A2R5GBJ7"/>
<keyword evidence="3 9" id="KW-0004">4Fe-4S</keyword>
<dbReference type="InterPro" id="IPR007785">
    <property type="entry name" value="Anamorsin"/>
</dbReference>
<reference evidence="12 13" key="1">
    <citation type="submission" date="2017-12" db="EMBL/GenBank/DDBJ databases">
        <title>Sequencing, de novo assembly and annotation of complete genome of a new Thraustochytrid species, strain FCC1311.</title>
        <authorList>
            <person name="Sedici K."/>
            <person name="Godart F."/>
            <person name="Aiese Cigliano R."/>
            <person name="Sanseverino W."/>
            <person name="Barakat M."/>
            <person name="Ortet P."/>
            <person name="Marechal E."/>
            <person name="Cagnac O."/>
            <person name="Amato A."/>
        </authorList>
    </citation>
    <scope>NUCLEOTIDE SEQUENCE [LARGE SCALE GENOMIC DNA]</scope>
</reference>
<keyword evidence="13" id="KW-1185">Reference proteome</keyword>
<feature type="binding site" evidence="9">
    <location>
        <position position="189"/>
    </location>
    <ligand>
        <name>[2Fe-2S] cluster</name>
        <dbReference type="ChEBI" id="CHEBI:190135"/>
    </ligand>
</feature>
<evidence type="ECO:0000313" key="13">
    <source>
        <dbReference type="Proteomes" id="UP000241890"/>
    </source>
</evidence>
<dbReference type="PANTHER" id="PTHR13273">
    <property type="entry name" value="ANAMORSIN"/>
    <property type="match status" value="1"/>
</dbReference>
<sequence length="264" mass="27058">MFGDDVKIVLVIGQSSSLSADAQKALEGKRVLAAPDAEIARDTLKDAQYFDAAVLTSDACVNGAAEAALTRLRPGANLMVDGATGDRLVSVKGSLLMCGFVDVAEAGEGLVRAGKPSFEAKGAPLKKPTDSKTDGSSSKAAVWKLMANDLGEDDELADEDSLLAGDEMPTKPNPAECGPDATTGKKRACKNCSCGLKEIQDAEEKGGAVAQPSASACGNCAKGDAFRCASCPYLGLPTFDSGTKPPIEVRGDGTKVLLNVGSDI</sequence>
<comment type="cofactor">
    <cofactor evidence="1 9">
        <name>[4Fe-4S] cluster</name>
        <dbReference type="ChEBI" id="CHEBI:49883"/>
    </cofactor>
</comment>
<comment type="domain">
    <text evidence="9">The C-terminal domain binds 2 Fe-S clusters but is otherwise mostly in an intrinsically disordered conformation.</text>
</comment>
<feature type="short sequence motif" description="Cx2C motif 2" evidence="9">
    <location>
        <begin position="228"/>
        <end position="231"/>
    </location>
</feature>
<evidence type="ECO:0000313" key="12">
    <source>
        <dbReference type="EMBL" id="GBG28360.1"/>
    </source>
</evidence>
<dbReference type="GO" id="GO:0005758">
    <property type="term" value="C:mitochondrial intermembrane space"/>
    <property type="evidence" value="ECO:0007669"/>
    <property type="project" value="UniProtKB-SubCell"/>
</dbReference>
<dbReference type="EMBL" id="BEYU01000040">
    <property type="protein sequence ID" value="GBG28360.1"/>
    <property type="molecule type" value="Genomic_DNA"/>
</dbReference>